<sequence>MRRWLIALFACHFLLGVVGFGIPDHIVDVPRAADALIDANANHPLAKSQKGLADLEHALGDELPDLPDTLQRRAAPPLSHVMTPAQAPADLGPPPAPLLDGPFRPPRRA</sequence>
<dbReference type="EMBL" id="QVLS01000002">
    <property type="protein sequence ID" value="RFP81154.1"/>
    <property type="molecule type" value="Genomic_DNA"/>
</dbReference>
<dbReference type="Proteomes" id="UP000261931">
    <property type="component" value="Unassembled WGS sequence"/>
</dbReference>
<dbReference type="RefSeq" id="WP_116957881.1">
    <property type="nucleotide sequence ID" value="NZ_QVLS01000002.1"/>
</dbReference>
<comment type="caution">
    <text evidence="2">The sequence shown here is derived from an EMBL/GenBank/DDBJ whole genome shotgun (WGS) entry which is preliminary data.</text>
</comment>
<evidence type="ECO:0000313" key="2">
    <source>
        <dbReference type="EMBL" id="RFP81154.1"/>
    </source>
</evidence>
<feature type="region of interest" description="Disordered" evidence="1">
    <location>
        <begin position="65"/>
        <end position="109"/>
    </location>
</feature>
<dbReference type="AlphaFoldDB" id="A0A372ENC2"/>
<evidence type="ECO:0000313" key="3">
    <source>
        <dbReference type="Proteomes" id="UP000261931"/>
    </source>
</evidence>
<reference evidence="2 3" key="1">
    <citation type="submission" date="2018-08" db="EMBL/GenBank/DDBJ databases">
        <title>Hydrogenophaga sp. LA-38 isolated from sludge.</title>
        <authorList>
            <person name="Im W.-T."/>
        </authorList>
    </citation>
    <scope>NUCLEOTIDE SEQUENCE [LARGE SCALE GENOMIC DNA]</scope>
    <source>
        <strain evidence="2 3">LA-38</strain>
    </source>
</reference>
<evidence type="ECO:0000256" key="1">
    <source>
        <dbReference type="SAM" id="MobiDB-lite"/>
    </source>
</evidence>
<organism evidence="2 3">
    <name type="scientific">Hydrogenophaga borbori</name>
    <dbReference type="NCBI Taxonomy" id="2294117"/>
    <lineage>
        <taxon>Bacteria</taxon>
        <taxon>Pseudomonadati</taxon>
        <taxon>Pseudomonadota</taxon>
        <taxon>Betaproteobacteria</taxon>
        <taxon>Burkholderiales</taxon>
        <taxon>Comamonadaceae</taxon>
        <taxon>Hydrogenophaga</taxon>
    </lineage>
</organism>
<accession>A0A372ENC2</accession>
<gene>
    <name evidence="2" type="ORF">DY262_05115</name>
</gene>
<protein>
    <submittedName>
        <fullName evidence="2">Uncharacterized protein</fullName>
    </submittedName>
</protein>
<proteinExistence type="predicted"/>
<name>A0A372ENC2_9BURK</name>
<keyword evidence="3" id="KW-1185">Reference proteome</keyword>